<dbReference type="GO" id="GO:0032259">
    <property type="term" value="P:methylation"/>
    <property type="evidence" value="ECO:0007669"/>
    <property type="project" value="UniProtKB-KW"/>
</dbReference>
<evidence type="ECO:0000259" key="1">
    <source>
        <dbReference type="Pfam" id="PF08241"/>
    </source>
</evidence>
<keyword evidence="3" id="KW-1185">Reference proteome</keyword>
<dbReference type="EMBL" id="JBHSIT010000009">
    <property type="protein sequence ID" value="MFC4911355.1"/>
    <property type="molecule type" value="Genomic_DNA"/>
</dbReference>
<dbReference type="InterPro" id="IPR029063">
    <property type="entry name" value="SAM-dependent_MTases_sf"/>
</dbReference>
<dbReference type="PANTHER" id="PTHR43591:SF24">
    <property type="entry name" value="2-METHOXY-6-POLYPRENYL-1,4-BENZOQUINOL METHYLASE, MITOCHONDRIAL"/>
    <property type="match status" value="1"/>
</dbReference>
<proteinExistence type="predicted"/>
<dbReference type="InterPro" id="IPR013216">
    <property type="entry name" value="Methyltransf_11"/>
</dbReference>
<organism evidence="2 3">
    <name type="scientific">Actinomadura gamaensis</name>
    <dbReference type="NCBI Taxonomy" id="1763541"/>
    <lineage>
        <taxon>Bacteria</taxon>
        <taxon>Bacillati</taxon>
        <taxon>Actinomycetota</taxon>
        <taxon>Actinomycetes</taxon>
        <taxon>Streptosporangiales</taxon>
        <taxon>Thermomonosporaceae</taxon>
        <taxon>Actinomadura</taxon>
    </lineage>
</organism>
<dbReference type="SUPFAM" id="SSF53335">
    <property type="entry name" value="S-adenosyl-L-methionine-dependent methyltransferases"/>
    <property type="match status" value="1"/>
</dbReference>
<gene>
    <name evidence="2" type="ORF">ACFPCY_28895</name>
</gene>
<accession>A0ABV9U6Z4</accession>
<evidence type="ECO:0000313" key="2">
    <source>
        <dbReference type="EMBL" id="MFC4911355.1"/>
    </source>
</evidence>
<keyword evidence="2" id="KW-0489">Methyltransferase</keyword>
<dbReference type="Proteomes" id="UP001595872">
    <property type="component" value="Unassembled WGS sequence"/>
</dbReference>
<reference evidence="3" key="1">
    <citation type="journal article" date="2019" name="Int. J. Syst. Evol. Microbiol.">
        <title>The Global Catalogue of Microorganisms (GCM) 10K type strain sequencing project: providing services to taxonomists for standard genome sequencing and annotation.</title>
        <authorList>
            <consortium name="The Broad Institute Genomics Platform"/>
            <consortium name="The Broad Institute Genome Sequencing Center for Infectious Disease"/>
            <person name="Wu L."/>
            <person name="Ma J."/>
        </authorList>
    </citation>
    <scope>NUCLEOTIDE SEQUENCE [LARGE SCALE GENOMIC DNA]</scope>
    <source>
        <strain evidence="3">KLKA75</strain>
    </source>
</reference>
<dbReference type="CDD" id="cd02440">
    <property type="entry name" value="AdoMet_MTases"/>
    <property type="match status" value="1"/>
</dbReference>
<evidence type="ECO:0000313" key="3">
    <source>
        <dbReference type="Proteomes" id="UP001595872"/>
    </source>
</evidence>
<keyword evidence="2" id="KW-0808">Transferase</keyword>
<feature type="domain" description="Methyltransferase type 11" evidence="1">
    <location>
        <begin position="106"/>
        <end position="200"/>
    </location>
</feature>
<dbReference type="EC" id="2.1.1.-" evidence="2"/>
<comment type="caution">
    <text evidence="2">The sequence shown here is derived from an EMBL/GenBank/DDBJ whole genome shotgun (WGS) entry which is preliminary data.</text>
</comment>
<dbReference type="GO" id="GO:0008168">
    <property type="term" value="F:methyltransferase activity"/>
    <property type="evidence" value="ECO:0007669"/>
    <property type="project" value="UniProtKB-KW"/>
</dbReference>
<dbReference type="Pfam" id="PF08241">
    <property type="entry name" value="Methyltransf_11"/>
    <property type="match status" value="1"/>
</dbReference>
<dbReference type="RefSeq" id="WP_378260178.1">
    <property type="nucleotide sequence ID" value="NZ_JBHSIT010000009.1"/>
</dbReference>
<dbReference type="PANTHER" id="PTHR43591">
    <property type="entry name" value="METHYLTRANSFERASE"/>
    <property type="match status" value="1"/>
</dbReference>
<dbReference type="Gene3D" id="3.40.50.150">
    <property type="entry name" value="Vaccinia Virus protein VP39"/>
    <property type="match status" value="1"/>
</dbReference>
<protein>
    <submittedName>
        <fullName evidence="2">Class I SAM-dependent methyltransferase</fullName>
        <ecNumber evidence="2">2.1.1.-</ecNumber>
    </submittedName>
</protein>
<sequence>MRSSTTQDPGLFDRVLGLLADPPDMAAAPHGYLDLLAAEPAPTLAQRVMQSTLLPQVYERVWRPVAFNLSKGWPTGPDTAEEHALARDWLGLGQPGDIAKPAATVLDLACGPGNTTRALASGVAENGLVVGLDAAPAMLARAAADSQGIAYVRGNAVSPPFRDGVFDAVCCLGALYLFDDPWAALDGMVRVLRPGGRLVILTTRRPPLPITRLTGDVLGRAAGITMFDDDLPDDLTARGLTVLHHRRYPLMQFIAGVLD</sequence>
<name>A0ABV9U6Z4_9ACTN</name>